<dbReference type="InterPro" id="IPR029063">
    <property type="entry name" value="SAM-dependent_MTases_sf"/>
</dbReference>
<comment type="caution">
    <text evidence="1">The sequence shown here is derived from an EMBL/GenBank/DDBJ whole genome shotgun (WGS) entry which is preliminary data.</text>
</comment>
<reference evidence="1 2" key="1">
    <citation type="submission" date="2022-07" db="EMBL/GenBank/DDBJ databases">
        <title>Fecal culturing of patients with breast cancer.</title>
        <authorList>
            <person name="Teng N.M.Y."/>
            <person name="Kiu R."/>
            <person name="Evans R."/>
            <person name="Baker D.J."/>
            <person name="Zenner C."/>
            <person name="Robinson S.D."/>
            <person name="Hall L.J."/>
        </authorList>
    </citation>
    <scope>NUCLEOTIDE SEQUENCE [LARGE SCALE GENOMIC DNA]</scope>
    <source>
        <strain evidence="1 2">LH1063</strain>
    </source>
</reference>
<dbReference type="GO" id="GO:0008168">
    <property type="term" value="F:methyltransferase activity"/>
    <property type="evidence" value="ECO:0007669"/>
    <property type="project" value="UniProtKB-KW"/>
</dbReference>
<protein>
    <submittedName>
        <fullName evidence="1">Class I SAM-dependent methyltransferase</fullName>
    </submittedName>
</protein>
<organism evidence="1 2">
    <name type="scientific">Coprobacter tertius</name>
    <dbReference type="NCBI Taxonomy" id="2944915"/>
    <lineage>
        <taxon>Bacteria</taxon>
        <taxon>Pseudomonadati</taxon>
        <taxon>Bacteroidota</taxon>
        <taxon>Bacteroidia</taxon>
        <taxon>Bacteroidales</taxon>
        <taxon>Barnesiellaceae</taxon>
        <taxon>Coprobacter</taxon>
    </lineage>
</organism>
<dbReference type="Proteomes" id="UP001205603">
    <property type="component" value="Unassembled WGS sequence"/>
</dbReference>
<name>A0ABT1MEL1_9BACT</name>
<sequence length="235" mass="27638">MANYEDYTYNAKNLLRRFSHRKRFCRSVEAISFTEGCRTSVLDFGCGDGMFLNKLNTCFPGFCDLLGYEPYMKPRRDNIVEIVNLWEDVLSYVQENGKFNYICCFEVLEHMTVNMQEDMLQKMLSVITEKGRVVLSVPIEKGLPVLVKGILRRRSGGSWREIYSWKNIGLSFLGKTLPHFRENSEYLTHMGFYYTDLERLLKKYFTIEKRYFSPLGTCFSFVNSQVFYHLIPKIS</sequence>
<dbReference type="GO" id="GO:0032259">
    <property type="term" value="P:methylation"/>
    <property type="evidence" value="ECO:0007669"/>
    <property type="project" value="UniProtKB-KW"/>
</dbReference>
<keyword evidence="2" id="KW-1185">Reference proteome</keyword>
<dbReference type="EMBL" id="JANDHW010000002">
    <property type="protein sequence ID" value="MCP9611053.1"/>
    <property type="molecule type" value="Genomic_DNA"/>
</dbReference>
<dbReference type="Gene3D" id="3.40.50.150">
    <property type="entry name" value="Vaccinia Virus protein VP39"/>
    <property type="match status" value="1"/>
</dbReference>
<keyword evidence="1" id="KW-0489">Methyltransferase</keyword>
<evidence type="ECO:0000313" key="2">
    <source>
        <dbReference type="Proteomes" id="UP001205603"/>
    </source>
</evidence>
<evidence type="ECO:0000313" key="1">
    <source>
        <dbReference type="EMBL" id="MCP9611053.1"/>
    </source>
</evidence>
<dbReference type="RefSeq" id="WP_255025706.1">
    <property type="nucleotide sequence ID" value="NZ_JANDHW010000002.1"/>
</dbReference>
<accession>A0ABT1MEL1</accession>
<gene>
    <name evidence="1" type="ORF">NMU02_02970</name>
</gene>
<dbReference type="Pfam" id="PF13489">
    <property type="entry name" value="Methyltransf_23"/>
    <property type="match status" value="1"/>
</dbReference>
<proteinExistence type="predicted"/>
<dbReference type="SUPFAM" id="SSF53335">
    <property type="entry name" value="S-adenosyl-L-methionine-dependent methyltransferases"/>
    <property type="match status" value="1"/>
</dbReference>
<keyword evidence="1" id="KW-0808">Transferase</keyword>